<dbReference type="AlphaFoldDB" id="S0G300"/>
<evidence type="ECO:0000256" key="5">
    <source>
        <dbReference type="ARBA" id="ARBA00023136"/>
    </source>
</evidence>
<evidence type="ECO:0000256" key="3">
    <source>
        <dbReference type="ARBA" id="ARBA00022692"/>
    </source>
</evidence>
<dbReference type="RefSeq" id="WP_006967924.1">
    <property type="nucleotide sequence ID" value="NZ_APJX01000010.1"/>
</dbReference>
<keyword evidence="4 6" id="KW-1133">Transmembrane helix</keyword>
<gene>
    <name evidence="8" type="ORF">Dpo_10c01140</name>
</gene>
<accession>S0G300</accession>
<comment type="caution">
    <text evidence="8">The sequence shown here is derived from an EMBL/GenBank/DDBJ whole genome shotgun (WGS) entry which is preliminary data.</text>
</comment>
<dbReference type="InterPro" id="IPR027379">
    <property type="entry name" value="CLS_N"/>
</dbReference>
<keyword evidence="2" id="KW-1003">Cell membrane</keyword>
<feature type="domain" description="Cardiolipin synthase N-terminal" evidence="7">
    <location>
        <begin position="18"/>
        <end position="58"/>
    </location>
</feature>
<keyword evidence="9" id="KW-1185">Reference proteome</keyword>
<dbReference type="OrthoDB" id="5422171at2"/>
<evidence type="ECO:0000256" key="1">
    <source>
        <dbReference type="ARBA" id="ARBA00004651"/>
    </source>
</evidence>
<evidence type="ECO:0000313" key="9">
    <source>
        <dbReference type="Proteomes" id="UP000014216"/>
    </source>
</evidence>
<keyword evidence="3 6" id="KW-0812">Transmembrane</keyword>
<evidence type="ECO:0000256" key="6">
    <source>
        <dbReference type="SAM" id="Phobius"/>
    </source>
</evidence>
<comment type="subcellular location">
    <subcellularLocation>
        <location evidence="1">Cell membrane</location>
        <topology evidence="1">Multi-pass membrane protein</topology>
    </subcellularLocation>
</comment>
<proteinExistence type="predicted"/>
<name>S0G300_9BACT</name>
<organism evidence="8 9">
    <name type="scientific">Desulfotignum phosphitoxidans DSM 13687</name>
    <dbReference type="NCBI Taxonomy" id="1286635"/>
    <lineage>
        <taxon>Bacteria</taxon>
        <taxon>Pseudomonadati</taxon>
        <taxon>Thermodesulfobacteriota</taxon>
        <taxon>Desulfobacteria</taxon>
        <taxon>Desulfobacterales</taxon>
        <taxon>Desulfobacteraceae</taxon>
        <taxon>Desulfotignum</taxon>
    </lineage>
</organism>
<protein>
    <recommendedName>
        <fullName evidence="7">Cardiolipin synthase N-terminal domain-containing protein</fullName>
    </recommendedName>
</protein>
<feature type="transmembrane region" description="Helical" evidence="6">
    <location>
        <begin position="38"/>
        <end position="57"/>
    </location>
</feature>
<evidence type="ECO:0000256" key="2">
    <source>
        <dbReference type="ARBA" id="ARBA00022475"/>
    </source>
</evidence>
<sequence>MNNIILIILLIFGISLGLTMLALVDIIKKDFGSPKIKILWHFIALIPLIGWLIYLIFGYRKGRKKSFTA</sequence>
<dbReference type="Pfam" id="PF13396">
    <property type="entry name" value="PLDc_N"/>
    <property type="match status" value="1"/>
</dbReference>
<evidence type="ECO:0000313" key="8">
    <source>
        <dbReference type="EMBL" id="EMS78121.1"/>
    </source>
</evidence>
<dbReference type="Proteomes" id="UP000014216">
    <property type="component" value="Unassembled WGS sequence"/>
</dbReference>
<feature type="transmembrane region" description="Helical" evidence="6">
    <location>
        <begin position="6"/>
        <end position="26"/>
    </location>
</feature>
<dbReference type="EMBL" id="APJX01000010">
    <property type="protein sequence ID" value="EMS78121.1"/>
    <property type="molecule type" value="Genomic_DNA"/>
</dbReference>
<dbReference type="GO" id="GO:0005886">
    <property type="term" value="C:plasma membrane"/>
    <property type="evidence" value="ECO:0007669"/>
    <property type="project" value="UniProtKB-SubCell"/>
</dbReference>
<evidence type="ECO:0000256" key="4">
    <source>
        <dbReference type="ARBA" id="ARBA00022989"/>
    </source>
</evidence>
<evidence type="ECO:0000259" key="7">
    <source>
        <dbReference type="Pfam" id="PF13396"/>
    </source>
</evidence>
<reference evidence="8 9" key="1">
    <citation type="journal article" date="2013" name="Genome Announc.">
        <title>Draft Genome Sequence of Desulfotignum phosphitoxidans DSM 13687 Strain FiPS-3.</title>
        <authorList>
            <person name="Poehlein A."/>
            <person name="Daniel R."/>
            <person name="Simeonova D.D."/>
        </authorList>
    </citation>
    <scope>NUCLEOTIDE SEQUENCE [LARGE SCALE GENOMIC DNA]</scope>
    <source>
        <strain evidence="8 9">DSM 13687</strain>
    </source>
</reference>
<keyword evidence="5 6" id="KW-0472">Membrane</keyword>